<proteinExistence type="predicted"/>
<accession>A0AA91VCU6</accession>
<sequence>MKGLLERINRDISAEKLNEIWPDFKQVAFALYNKQHVYVFHHPMFSTAEKNEFIKLDWNEQFVGDTFILYEDYPTAIVNLERYSDYESIYSLLVHELFHGYQFLLGEGRFPNEFMGFQYPMVEENIELRTRERRCLYNAIHSDNDLDKRQNIHQFIHFREKRNGMMNCEFMQYEYMVESVEGPAWYVEMNAYSKVGTSSYQNTLQKYSGLILDTYDAASNIRRSCYSSGMILCLLLDEIAPDWKTRFLKTKQSLYDFFKQSIEIEIDQIQIDEIKIEAETKEIIKLVKKQREIEFRAFHHQEGYHLFIRGNMQVDMLNPMNLILDGNRLLHRGFLGLRIHNKQYMIQQPIISYFKERIQDIEQVHFVISEKPIKSEEGWSVLGVGNIKGEYEEKGNSIFLNIK</sequence>
<evidence type="ECO:0000313" key="2">
    <source>
        <dbReference type="Proteomes" id="UP000221020"/>
    </source>
</evidence>
<dbReference type="AlphaFoldDB" id="A0AA91VCU6"/>
<protein>
    <submittedName>
        <fullName evidence="1">Peptide ABC transporter permease</fullName>
    </submittedName>
</protein>
<dbReference type="EMBL" id="NVOR01000031">
    <property type="protein sequence ID" value="PED82611.1"/>
    <property type="molecule type" value="Genomic_DNA"/>
</dbReference>
<evidence type="ECO:0000313" key="1">
    <source>
        <dbReference type="EMBL" id="PED82611.1"/>
    </source>
</evidence>
<reference evidence="1 2" key="1">
    <citation type="submission" date="2017-09" db="EMBL/GenBank/DDBJ databases">
        <title>Large-scale bioinformatics analysis of Bacillus genomes uncovers conserved roles of natural products in bacterial physiology.</title>
        <authorList>
            <consortium name="Agbiome Team Llc"/>
            <person name="Bleich R.M."/>
            <person name="Grubbs K.J."/>
            <person name="Santa Maria K.C."/>
            <person name="Allen S.E."/>
            <person name="Farag S."/>
            <person name="Shank E.A."/>
            <person name="Bowers A."/>
        </authorList>
    </citation>
    <scope>NUCLEOTIDE SEQUENCE [LARGE SCALE GENOMIC DNA]</scope>
    <source>
        <strain evidence="1 2">AFS092012</strain>
    </source>
</reference>
<dbReference type="Proteomes" id="UP000221020">
    <property type="component" value="Unassembled WGS sequence"/>
</dbReference>
<dbReference type="RefSeq" id="WP_097898280.1">
    <property type="nucleotide sequence ID" value="NZ_NVOR01000031.1"/>
</dbReference>
<gene>
    <name evidence="1" type="ORF">CON65_10900</name>
</gene>
<organism evidence="1 2">
    <name type="scientific">Bacillus pseudomycoides</name>
    <dbReference type="NCBI Taxonomy" id="64104"/>
    <lineage>
        <taxon>Bacteria</taxon>
        <taxon>Bacillati</taxon>
        <taxon>Bacillota</taxon>
        <taxon>Bacilli</taxon>
        <taxon>Bacillales</taxon>
        <taxon>Bacillaceae</taxon>
        <taxon>Bacillus</taxon>
        <taxon>Bacillus cereus group</taxon>
    </lineage>
</organism>
<name>A0AA91VCU6_9BACI</name>
<comment type="caution">
    <text evidence="1">The sequence shown here is derived from an EMBL/GenBank/DDBJ whole genome shotgun (WGS) entry which is preliminary data.</text>
</comment>